<dbReference type="GO" id="GO:0006139">
    <property type="term" value="P:nucleobase-containing compound metabolic process"/>
    <property type="evidence" value="ECO:0007669"/>
    <property type="project" value="UniProtKB-ARBA"/>
</dbReference>
<comment type="cofactor">
    <cofactor evidence="1">
        <name>(6R)-5,10-methylene-5,6,7,8-tetrahydrofolate</name>
        <dbReference type="ChEBI" id="CHEBI:15636"/>
    </cofactor>
</comment>
<sequence length="434" mass="49951">MSPISVFWFRRDLRLQDNAGLYHALQAGAPVLPVFLFDTDILSRLPSREDPRVSFLHQTVQALRRELEQLGSSLLVLHGTPLDMMRQLAARYPVREVFANHDYEPAARSRDQQVQEFLHGRGIAFHTYKDQVIFEKHEVVKDNGTPYQVFGAYKKKWLQKLNPFYLKPYPTPRYFQHFLPSPPLPVPSLQELGFVPNGIVFPAKGVPTQLIRTYDQTRDLPALAGTTRLGLHLRFGTVSIREVARQAHQLNAVWLSELIWRDFFMMILFHFPHVATRPFHLAYEHVPWQNQQEQFARWCAGTTGYPLVDAGMRELNATGFMHNRVRMVAASFLVKHLLIDYRWGEAYFAEKLLDFDLAANNGNWQWCAGTGCDAAPYFRVFNPAAQAVKFDKQQQYIKRWVPEVGTPAYPAPMVEHAFARDRALQAYKSALAAV</sequence>
<keyword evidence="8" id="KW-0456">Lyase</keyword>
<evidence type="ECO:0000313" key="8">
    <source>
        <dbReference type="EMBL" id="MBA9078798.1"/>
    </source>
</evidence>
<dbReference type="SUPFAM" id="SSF48173">
    <property type="entry name" value="Cryptochrome/photolyase FAD-binding domain"/>
    <property type="match status" value="1"/>
</dbReference>
<reference evidence="8 9" key="1">
    <citation type="submission" date="2020-08" db="EMBL/GenBank/DDBJ databases">
        <title>Genomic Encyclopedia of Type Strains, Phase IV (KMG-IV): sequencing the most valuable type-strain genomes for metagenomic binning, comparative biology and taxonomic classification.</title>
        <authorList>
            <person name="Goeker M."/>
        </authorList>
    </citation>
    <scope>NUCLEOTIDE SEQUENCE [LARGE SCALE GENOMIC DNA]</scope>
    <source>
        <strain evidence="8 9">DSM 29854</strain>
    </source>
</reference>
<dbReference type="InterPro" id="IPR005101">
    <property type="entry name" value="Cryptochr/Photolyase_FAD-bd"/>
</dbReference>
<dbReference type="SUPFAM" id="SSF52425">
    <property type="entry name" value="Cryptochrome/photolyase, N-terminal domain"/>
    <property type="match status" value="1"/>
</dbReference>
<feature type="binding site" evidence="5">
    <location>
        <position position="254"/>
    </location>
    <ligand>
        <name>FAD</name>
        <dbReference type="ChEBI" id="CHEBI:57692"/>
    </ligand>
</feature>
<evidence type="ECO:0000256" key="6">
    <source>
        <dbReference type="RuleBase" id="RU004182"/>
    </source>
</evidence>
<comment type="cofactor">
    <cofactor evidence="5">
        <name>FAD</name>
        <dbReference type="ChEBI" id="CHEBI:57692"/>
    </cofactor>
    <text evidence="5">Binds 1 FAD per subunit.</text>
</comment>
<keyword evidence="3 5" id="KW-0274">FAD</keyword>
<evidence type="ECO:0000256" key="2">
    <source>
        <dbReference type="ARBA" id="ARBA00022630"/>
    </source>
</evidence>
<dbReference type="Gene3D" id="3.40.50.620">
    <property type="entry name" value="HUPs"/>
    <property type="match status" value="1"/>
</dbReference>
<dbReference type="PANTHER" id="PTHR11455:SF9">
    <property type="entry name" value="CRYPTOCHROME CIRCADIAN CLOCK 5 ISOFORM X1"/>
    <property type="match status" value="1"/>
</dbReference>
<dbReference type="InterPro" id="IPR036134">
    <property type="entry name" value="Crypto/Photolyase_FAD-like_sf"/>
</dbReference>
<feature type="domain" description="Photolyase/cryptochrome alpha/beta" evidence="7">
    <location>
        <begin position="3"/>
        <end position="133"/>
    </location>
</feature>
<evidence type="ECO:0000256" key="4">
    <source>
        <dbReference type="ARBA" id="ARBA00022991"/>
    </source>
</evidence>
<dbReference type="Pfam" id="PF00875">
    <property type="entry name" value="DNA_photolyase"/>
    <property type="match status" value="1"/>
</dbReference>
<keyword evidence="2 5" id="KW-0285">Flavoprotein</keyword>
<dbReference type="GO" id="GO:0071949">
    <property type="term" value="F:FAD binding"/>
    <property type="evidence" value="ECO:0007669"/>
    <property type="project" value="TreeGrafter"/>
</dbReference>
<accession>A0A839GWK7</accession>
<dbReference type="PANTHER" id="PTHR11455">
    <property type="entry name" value="CRYPTOCHROME"/>
    <property type="match status" value="1"/>
</dbReference>
<dbReference type="Gene3D" id="1.10.579.10">
    <property type="entry name" value="DNA Cyclobutane Dipyrimidine Photolyase, subunit A, domain 3"/>
    <property type="match status" value="1"/>
</dbReference>
<dbReference type="PRINTS" id="PR00147">
    <property type="entry name" value="DNAPHOTLYASE"/>
</dbReference>
<dbReference type="PROSITE" id="PS51645">
    <property type="entry name" value="PHR_CRY_ALPHA_BETA"/>
    <property type="match status" value="1"/>
</dbReference>
<feature type="binding site" evidence="5">
    <location>
        <begin position="257"/>
        <end position="264"/>
    </location>
    <ligand>
        <name>FAD</name>
        <dbReference type="ChEBI" id="CHEBI:57692"/>
    </ligand>
</feature>
<dbReference type="GO" id="GO:0009416">
    <property type="term" value="P:response to light stimulus"/>
    <property type="evidence" value="ECO:0007669"/>
    <property type="project" value="TreeGrafter"/>
</dbReference>
<dbReference type="GO" id="GO:0006950">
    <property type="term" value="P:response to stress"/>
    <property type="evidence" value="ECO:0007669"/>
    <property type="project" value="UniProtKB-ARBA"/>
</dbReference>
<gene>
    <name evidence="8" type="ORF">FHS90_003528</name>
</gene>
<evidence type="ECO:0000313" key="9">
    <source>
        <dbReference type="Proteomes" id="UP000563094"/>
    </source>
</evidence>
<comment type="caution">
    <text evidence="8">The sequence shown here is derived from an EMBL/GenBank/DDBJ whole genome shotgun (WGS) entry which is preliminary data.</text>
</comment>
<proteinExistence type="inferred from homology"/>
<dbReference type="InterPro" id="IPR002081">
    <property type="entry name" value="Cryptochrome/DNA_photolyase_1"/>
</dbReference>
<dbReference type="Gene3D" id="1.25.40.80">
    <property type="match status" value="1"/>
</dbReference>
<dbReference type="GO" id="GO:0003677">
    <property type="term" value="F:DNA binding"/>
    <property type="evidence" value="ECO:0007669"/>
    <property type="project" value="TreeGrafter"/>
</dbReference>
<keyword evidence="9" id="KW-1185">Reference proteome</keyword>
<dbReference type="AlphaFoldDB" id="A0A839GWK7"/>
<dbReference type="RefSeq" id="WP_182513907.1">
    <property type="nucleotide sequence ID" value="NZ_JACJIQ010000015.1"/>
</dbReference>
<dbReference type="Pfam" id="PF03441">
    <property type="entry name" value="FAD_binding_7"/>
    <property type="match status" value="1"/>
</dbReference>
<dbReference type="EC" id="4.1.99.3" evidence="8"/>
<feature type="binding site" evidence="5">
    <location>
        <position position="214"/>
    </location>
    <ligand>
        <name>FAD</name>
        <dbReference type="ChEBI" id="CHEBI:57692"/>
    </ligand>
</feature>
<name>A0A839GWK7_9BACT</name>
<dbReference type="Proteomes" id="UP000563094">
    <property type="component" value="Unassembled WGS sequence"/>
</dbReference>
<dbReference type="InterPro" id="IPR036155">
    <property type="entry name" value="Crypto/Photolyase_N_sf"/>
</dbReference>
<dbReference type="InterPro" id="IPR018394">
    <property type="entry name" value="DNA_photolyase_1_CS_C"/>
</dbReference>
<evidence type="ECO:0000256" key="3">
    <source>
        <dbReference type="ARBA" id="ARBA00022827"/>
    </source>
</evidence>
<comment type="similarity">
    <text evidence="6">Belongs to the DNA photolyase family.</text>
</comment>
<feature type="binding site" evidence="5">
    <location>
        <begin position="354"/>
        <end position="356"/>
    </location>
    <ligand>
        <name>FAD</name>
        <dbReference type="ChEBI" id="CHEBI:57692"/>
    </ligand>
</feature>
<evidence type="ECO:0000256" key="5">
    <source>
        <dbReference type="PIRSR" id="PIRSR602081-1"/>
    </source>
</evidence>
<evidence type="ECO:0000259" key="7">
    <source>
        <dbReference type="PROSITE" id="PS51645"/>
    </source>
</evidence>
<evidence type="ECO:0000256" key="1">
    <source>
        <dbReference type="ARBA" id="ARBA00001932"/>
    </source>
</evidence>
<dbReference type="PROSITE" id="PS00394">
    <property type="entry name" value="DNA_PHOTOLYASES_1_1"/>
    <property type="match status" value="1"/>
</dbReference>
<organism evidence="8 9">
    <name type="scientific">Rufibacter quisquiliarum</name>
    <dbReference type="NCBI Taxonomy" id="1549639"/>
    <lineage>
        <taxon>Bacteria</taxon>
        <taxon>Pseudomonadati</taxon>
        <taxon>Bacteroidota</taxon>
        <taxon>Cytophagia</taxon>
        <taxon>Cytophagales</taxon>
        <taxon>Hymenobacteraceae</taxon>
        <taxon>Rufibacter</taxon>
    </lineage>
</organism>
<dbReference type="InterPro" id="IPR014729">
    <property type="entry name" value="Rossmann-like_a/b/a_fold"/>
</dbReference>
<dbReference type="InterPro" id="IPR006050">
    <property type="entry name" value="DNA_photolyase_N"/>
</dbReference>
<dbReference type="EMBL" id="JACJIQ010000015">
    <property type="protein sequence ID" value="MBA9078798.1"/>
    <property type="molecule type" value="Genomic_DNA"/>
</dbReference>
<keyword evidence="4 6" id="KW-0157">Chromophore</keyword>
<protein>
    <submittedName>
        <fullName evidence="8">Deoxyribodipyrimidine photo-lyase</fullName>
        <ecNumber evidence="8">4.1.99.3</ecNumber>
    </submittedName>
</protein>
<dbReference type="GO" id="GO:0003904">
    <property type="term" value="F:deoxyribodipyrimidine photo-lyase activity"/>
    <property type="evidence" value="ECO:0007669"/>
    <property type="project" value="UniProtKB-EC"/>
</dbReference>